<dbReference type="SUPFAM" id="SSF50156">
    <property type="entry name" value="PDZ domain-like"/>
    <property type="match status" value="1"/>
</dbReference>
<feature type="domain" description="PDZ" evidence="2">
    <location>
        <begin position="574"/>
        <end position="657"/>
    </location>
</feature>
<protein>
    <submittedName>
        <fullName evidence="3">Aminopeptidase</fullName>
    </submittedName>
</protein>
<dbReference type="InterPro" id="IPR045175">
    <property type="entry name" value="M28_fam"/>
</dbReference>
<reference evidence="3" key="1">
    <citation type="submission" date="2018-06" db="EMBL/GenBank/DDBJ databases">
        <authorList>
            <person name="Zhirakovskaya E."/>
        </authorList>
    </citation>
    <scope>NUCLEOTIDE SEQUENCE</scope>
</reference>
<dbReference type="InterPro" id="IPR036034">
    <property type="entry name" value="PDZ_sf"/>
</dbReference>
<dbReference type="InterPro" id="IPR007484">
    <property type="entry name" value="Peptidase_M28"/>
</dbReference>
<dbReference type="Pfam" id="PF13180">
    <property type="entry name" value="PDZ_2"/>
    <property type="match status" value="1"/>
</dbReference>
<dbReference type="SUPFAM" id="SSF53187">
    <property type="entry name" value="Zn-dependent exopeptidases"/>
    <property type="match status" value="1"/>
</dbReference>
<dbReference type="SUPFAM" id="SSF52025">
    <property type="entry name" value="PA domain"/>
    <property type="match status" value="1"/>
</dbReference>
<keyword evidence="3" id="KW-0645">Protease</keyword>
<dbReference type="InterPro" id="IPR018247">
    <property type="entry name" value="EF_Hand_1_Ca_BS"/>
</dbReference>
<dbReference type="GO" id="GO:0004177">
    <property type="term" value="F:aminopeptidase activity"/>
    <property type="evidence" value="ECO:0007669"/>
    <property type="project" value="UniProtKB-KW"/>
</dbReference>
<feature type="coiled-coil region" evidence="1">
    <location>
        <begin position="220"/>
        <end position="277"/>
    </location>
</feature>
<dbReference type="InterPro" id="IPR001478">
    <property type="entry name" value="PDZ"/>
</dbReference>
<dbReference type="InterPro" id="IPR046450">
    <property type="entry name" value="PA_dom_sf"/>
</dbReference>
<dbReference type="PANTHER" id="PTHR12147:SF26">
    <property type="entry name" value="PEPTIDASE M28 DOMAIN-CONTAINING PROTEIN"/>
    <property type="match status" value="1"/>
</dbReference>
<evidence type="ECO:0000313" key="3">
    <source>
        <dbReference type="EMBL" id="VAX37148.1"/>
    </source>
</evidence>
<name>A0A3B1DM83_9ZZZZ</name>
<proteinExistence type="predicted"/>
<dbReference type="InterPro" id="IPR003137">
    <property type="entry name" value="PA_domain"/>
</dbReference>
<accession>A0A3B1DM83</accession>
<dbReference type="PROSITE" id="PS00018">
    <property type="entry name" value="EF_HAND_1"/>
    <property type="match status" value="1"/>
</dbReference>
<dbReference type="AlphaFoldDB" id="A0A3B1DM83"/>
<dbReference type="PROSITE" id="PS50106">
    <property type="entry name" value="PDZ"/>
    <property type="match status" value="1"/>
</dbReference>
<dbReference type="EMBL" id="UOGL01000105">
    <property type="protein sequence ID" value="VAX37148.1"/>
    <property type="molecule type" value="Genomic_DNA"/>
</dbReference>
<evidence type="ECO:0000256" key="1">
    <source>
        <dbReference type="SAM" id="Coils"/>
    </source>
</evidence>
<sequence length="670" mass="73341">MKKCVLWISTVACTALLFVPAFGAKVFTPTESRLRDDIKYLASDELEGRGVGSKGLNAAADFIKEEFRKAGLNVTSVKGDAFQKLTITTGAKLGKPNSLLLVSPTGFPILRTINLEQGTDFTVCSFGGSGKVSGDIVFVGYGIQSKKQKYNDFEGIDVKGKTVIIMRRVPQQGQKKGIFGGQHGAMSIHASLRSKVKNAMSKGASAILFVNDPFSGRNDLKMAKMQVEKRHKNIDKIEQQLKQIKNQEQVAKLNKQLQTAKERLVNSEKGLKELNQDPLMKFGYGGRRRGKSIPIFHITRKFCNQLLQASLGKKLEDLESAIDKNLKPQSAFLKECQITGVTTVQTDKAEIKNVIGVIEGEGPLADETVIIGAHYDHVGFGLRGSLAPGSKAVHNGADDNASGTVSLLELARRIGAMKKKPARRIVFIAFSGEERGLLGSAYYAKNPIFPLKKTIAMLNMDMVGRLRNNKLTVFGIGTSPHWKALIETEAKEHHLKTALKPEGFGPSDQSSFYAKKIPVLHFFTGAHKDYHRPGDDWEKINIEGMGRVVGMIEDVLLDTVEKKERPKYIAIKKRARIGRNGSRPYFGVIPDFGSDEVKGCSISGVGPGSPAEKGKLKAGDVITQLGKHKIENLSDFDLALRKFKAGDDVDVTVLRKGKATKLTVTLAKPR</sequence>
<dbReference type="Gene3D" id="2.30.42.10">
    <property type="match status" value="1"/>
</dbReference>
<keyword evidence="1" id="KW-0175">Coiled coil</keyword>
<evidence type="ECO:0000259" key="2">
    <source>
        <dbReference type="PROSITE" id="PS50106"/>
    </source>
</evidence>
<dbReference type="Gene3D" id="3.40.630.10">
    <property type="entry name" value="Zn peptidases"/>
    <property type="match status" value="2"/>
</dbReference>
<dbReference type="PANTHER" id="PTHR12147">
    <property type="entry name" value="METALLOPEPTIDASE M28 FAMILY MEMBER"/>
    <property type="match status" value="1"/>
</dbReference>
<dbReference type="CDD" id="cd05663">
    <property type="entry name" value="M28_like_PA_PDZ_associated"/>
    <property type="match status" value="1"/>
</dbReference>
<keyword evidence="3" id="KW-0031">Aminopeptidase</keyword>
<gene>
    <name evidence="3" type="ORF">MNBD_PLANCTO02-2581</name>
</gene>
<dbReference type="Pfam" id="PF04389">
    <property type="entry name" value="Peptidase_M28"/>
    <property type="match status" value="1"/>
</dbReference>
<dbReference type="Pfam" id="PF02225">
    <property type="entry name" value="PA"/>
    <property type="match status" value="1"/>
</dbReference>
<keyword evidence="3" id="KW-0378">Hydrolase</keyword>
<dbReference type="SMART" id="SM00228">
    <property type="entry name" value="PDZ"/>
    <property type="match status" value="1"/>
</dbReference>
<dbReference type="Gene3D" id="3.50.30.30">
    <property type="match status" value="1"/>
</dbReference>
<dbReference type="GO" id="GO:0006508">
    <property type="term" value="P:proteolysis"/>
    <property type="evidence" value="ECO:0007669"/>
    <property type="project" value="InterPro"/>
</dbReference>
<dbReference type="GO" id="GO:0008235">
    <property type="term" value="F:metalloexopeptidase activity"/>
    <property type="evidence" value="ECO:0007669"/>
    <property type="project" value="InterPro"/>
</dbReference>
<organism evidence="3">
    <name type="scientific">hydrothermal vent metagenome</name>
    <dbReference type="NCBI Taxonomy" id="652676"/>
    <lineage>
        <taxon>unclassified sequences</taxon>
        <taxon>metagenomes</taxon>
        <taxon>ecological metagenomes</taxon>
    </lineage>
</organism>